<dbReference type="Pfam" id="PF01276">
    <property type="entry name" value="OKR_DC_1"/>
    <property type="match status" value="1"/>
</dbReference>
<keyword evidence="2" id="KW-0663">Pyridoxal phosphate</keyword>
<accession>A0A6N7IQF9</accession>
<keyword evidence="5" id="KW-1185">Reference proteome</keyword>
<dbReference type="Proteomes" id="UP000441717">
    <property type="component" value="Unassembled WGS sequence"/>
</dbReference>
<dbReference type="PANTHER" id="PTHR43277:SF4">
    <property type="entry name" value="ARGININE DECARBOXYLASE"/>
    <property type="match status" value="1"/>
</dbReference>
<dbReference type="PROSITE" id="PS00703">
    <property type="entry name" value="OKR_DC_1"/>
    <property type="match status" value="1"/>
</dbReference>
<evidence type="ECO:0000256" key="2">
    <source>
        <dbReference type="ARBA" id="ARBA00022898"/>
    </source>
</evidence>
<evidence type="ECO:0000313" key="4">
    <source>
        <dbReference type="EMBL" id="MQL52262.1"/>
    </source>
</evidence>
<feature type="non-terminal residue" evidence="4">
    <location>
        <position position="389"/>
    </location>
</feature>
<dbReference type="OrthoDB" id="9815233at2"/>
<dbReference type="RefSeq" id="WP_152946186.1">
    <property type="nucleotide sequence ID" value="NZ_WHYR01000019.1"/>
</dbReference>
<dbReference type="PANTHER" id="PTHR43277">
    <property type="entry name" value="ARGININE DECARBOXYLASE"/>
    <property type="match status" value="1"/>
</dbReference>
<dbReference type="InterPro" id="IPR000310">
    <property type="entry name" value="Orn/Lys/Arg_deCO2ase_major_dom"/>
</dbReference>
<name>A0A6N7IQF9_9FIRM</name>
<organism evidence="4 5">
    <name type="scientific">Desulfofundulus thermobenzoicus</name>
    <dbReference type="NCBI Taxonomy" id="29376"/>
    <lineage>
        <taxon>Bacteria</taxon>
        <taxon>Bacillati</taxon>
        <taxon>Bacillota</taxon>
        <taxon>Clostridia</taxon>
        <taxon>Eubacteriales</taxon>
        <taxon>Peptococcaceae</taxon>
        <taxon>Desulfofundulus</taxon>
    </lineage>
</organism>
<proteinExistence type="predicted"/>
<dbReference type="InterPro" id="IPR015424">
    <property type="entry name" value="PyrdxlP-dep_Trfase"/>
</dbReference>
<dbReference type="Gene3D" id="3.40.640.10">
    <property type="entry name" value="Type I PLP-dependent aspartate aminotransferase-like (Major domain)"/>
    <property type="match status" value="1"/>
</dbReference>
<evidence type="ECO:0000256" key="1">
    <source>
        <dbReference type="ARBA" id="ARBA00001933"/>
    </source>
</evidence>
<protein>
    <submittedName>
        <fullName evidence="4">Aminotransferase class I/II-fold pyridoxal phosphate-dependent enzyme</fullName>
    </submittedName>
</protein>
<keyword evidence="4" id="KW-0032">Aminotransferase</keyword>
<dbReference type="InterPro" id="IPR015421">
    <property type="entry name" value="PyrdxlP-dep_Trfase_major"/>
</dbReference>
<comment type="caution">
    <text evidence="4">The sequence shown here is derived from an EMBL/GenBank/DDBJ whole genome shotgun (WGS) entry which is preliminary data.</text>
</comment>
<dbReference type="GO" id="GO:0008483">
    <property type="term" value="F:transaminase activity"/>
    <property type="evidence" value="ECO:0007669"/>
    <property type="project" value="UniProtKB-KW"/>
</dbReference>
<sequence length="389" mass="41761">MYEGQGETPLITALLQHCAGNYAHLHVPAHRQGRAIFPKWRGSGGPDLLTLDLTELPGLDDLSCPRGVIARAQDLAAQLFGADRTFFLVNGSTVGLQALLLSLCRPGEEILLPRHAHRAVLGGLVLSGARPVFYHPAVIQEFGVPAGPDPGAVEELLEKYPRLKGVLVLHPTYYGITGDLERLVATVHRLDKPVVADEAHGTHFPFHRELPPPALACGTDATVQSMHKTGGSLTQSSLLHLAGRRVDAGRVAGALGLLQTSSPSYLLMASLDGARQQLAMRGEELLEQALSLARQAREELASLPGIRVLGPEHLAGPGACRLDPTRLVISVRRLGLTGYQAAYILAREYGVQVEMADYCNLVAVTGMGTTRRDCALLIRGLKEVARREG</sequence>
<gene>
    <name evidence="4" type="ORF">GFC01_08255</name>
</gene>
<evidence type="ECO:0000313" key="5">
    <source>
        <dbReference type="Proteomes" id="UP000441717"/>
    </source>
</evidence>
<feature type="domain" description="Orn/Lys/Arg decarboxylases family 1 pyridoxal-P attachment site" evidence="3">
    <location>
        <begin position="223"/>
        <end position="237"/>
    </location>
</feature>
<reference evidence="4 5" key="1">
    <citation type="submission" date="2019-10" db="EMBL/GenBank/DDBJ databases">
        <title>Comparative genomics of sulfur disproportionating microorganisms.</title>
        <authorList>
            <person name="Ward L.M."/>
            <person name="Bertran E."/>
            <person name="Johnston D."/>
        </authorList>
    </citation>
    <scope>NUCLEOTIDE SEQUENCE [LARGE SCALE GENOMIC DNA]</scope>
    <source>
        <strain evidence="4 5">DSM 14055</strain>
    </source>
</reference>
<comment type="cofactor">
    <cofactor evidence="1">
        <name>pyridoxal 5'-phosphate</name>
        <dbReference type="ChEBI" id="CHEBI:597326"/>
    </cofactor>
</comment>
<keyword evidence="4" id="KW-0808">Transferase</keyword>
<dbReference type="AlphaFoldDB" id="A0A6N7IQF9"/>
<evidence type="ECO:0000259" key="3">
    <source>
        <dbReference type="PROSITE" id="PS00703"/>
    </source>
</evidence>
<dbReference type="InterPro" id="IPR052357">
    <property type="entry name" value="Orn_Lys_Arg_decarboxylase-I"/>
</dbReference>
<dbReference type="EMBL" id="WHYR01000019">
    <property type="protein sequence ID" value="MQL52262.1"/>
    <property type="molecule type" value="Genomic_DNA"/>
</dbReference>
<dbReference type="SUPFAM" id="SSF53383">
    <property type="entry name" value="PLP-dependent transferases"/>
    <property type="match status" value="1"/>
</dbReference>